<dbReference type="PANTHER" id="PTHR43767:SF12">
    <property type="entry name" value="AMP-DEPENDENT SYNTHETASE AND LIGASE"/>
    <property type="match status" value="1"/>
</dbReference>
<dbReference type="Pfam" id="PF00501">
    <property type="entry name" value="AMP-binding"/>
    <property type="match status" value="1"/>
</dbReference>
<dbReference type="STRING" id="1576369.SAMN05421753_112100"/>
<feature type="domain" description="AMP-dependent synthetase/ligase" evidence="1">
    <location>
        <begin position="42"/>
        <end position="431"/>
    </location>
</feature>
<gene>
    <name evidence="3" type="ORF">SAMN05421753_112100</name>
</gene>
<dbReference type="Pfam" id="PF13193">
    <property type="entry name" value="AMP-binding_C"/>
    <property type="match status" value="1"/>
</dbReference>
<evidence type="ECO:0000259" key="2">
    <source>
        <dbReference type="Pfam" id="PF13193"/>
    </source>
</evidence>
<dbReference type="InterPro" id="IPR042099">
    <property type="entry name" value="ANL_N_sf"/>
</dbReference>
<dbReference type="Proteomes" id="UP000199518">
    <property type="component" value="Unassembled WGS sequence"/>
</dbReference>
<dbReference type="PROSITE" id="PS00455">
    <property type="entry name" value="AMP_BINDING"/>
    <property type="match status" value="1"/>
</dbReference>
<evidence type="ECO:0000313" key="4">
    <source>
        <dbReference type="Proteomes" id="UP000199518"/>
    </source>
</evidence>
<evidence type="ECO:0000259" key="1">
    <source>
        <dbReference type="Pfam" id="PF00501"/>
    </source>
</evidence>
<reference evidence="4" key="1">
    <citation type="submission" date="2016-10" db="EMBL/GenBank/DDBJ databases">
        <authorList>
            <person name="Varghese N."/>
            <person name="Submissions S."/>
        </authorList>
    </citation>
    <scope>NUCLEOTIDE SEQUENCE [LARGE SCALE GENOMIC DNA]</scope>
    <source>
        <strain evidence="4">DSM 26348</strain>
    </source>
</reference>
<organism evidence="3 4">
    <name type="scientific">Planctomicrobium piriforme</name>
    <dbReference type="NCBI Taxonomy" id="1576369"/>
    <lineage>
        <taxon>Bacteria</taxon>
        <taxon>Pseudomonadati</taxon>
        <taxon>Planctomycetota</taxon>
        <taxon>Planctomycetia</taxon>
        <taxon>Planctomycetales</taxon>
        <taxon>Planctomycetaceae</taxon>
        <taxon>Planctomicrobium</taxon>
    </lineage>
</organism>
<dbReference type="InterPro" id="IPR050237">
    <property type="entry name" value="ATP-dep_AMP-bd_enzyme"/>
</dbReference>
<feature type="domain" description="AMP-binding enzyme C-terminal" evidence="2">
    <location>
        <begin position="482"/>
        <end position="557"/>
    </location>
</feature>
<evidence type="ECO:0000313" key="3">
    <source>
        <dbReference type="EMBL" id="SFI78209.1"/>
    </source>
</evidence>
<dbReference type="RefSeq" id="WP_092051867.1">
    <property type="nucleotide sequence ID" value="NZ_FOQD01000012.1"/>
</dbReference>
<dbReference type="OrthoDB" id="9778383at2"/>
<keyword evidence="4" id="KW-1185">Reference proteome</keyword>
<dbReference type="CDD" id="cd05936">
    <property type="entry name" value="FC-FACS_FadD_like"/>
    <property type="match status" value="1"/>
</dbReference>
<dbReference type="Gene3D" id="3.40.50.12780">
    <property type="entry name" value="N-terminal domain of ligase-like"/>
    <property type="match status" value="1"/>
</dbReference>
<accession>A0A1I3L0D8</accession>
<sequence length="573" mass="62787">MDQLTRAPEELMERNPRPWLKHYPDDVPASLSYPPHGMPWLLERAVDRWPGRTACIYYDEHLTYTRLLSRARRIAQWLVQQGLQPGDRVGLLLPNTPEYIAALNGIWLAGGTAVALSPLFVPEEAGAFVAATQCKIVITLDVLSPLVSQGEQPPETIVYSSLGNRMSRLERLGYAWVRLMRLGMKGVAPVSRSFELRQILRDGRKTEDAFEPVAVTPADRAYILPTGGTTSAPKAVTLTHANLMANAWQLCHWAGNKAGEEVLLAVLPFFHSYGLSTCLTNGAALGATLVLHHRFRTTSVLRLLQEHQPTIFPAVPAMLAALNPVLEKSGSSRIKSLKAVISGGAPLPASISNRFSELTGAEVVEGYGLSEASPVTHAGPLDGRAISGTIGLPLPDTDAKIVDAATGTEELPLGEVGELIVRGPQVMQGYWNDPEATANAIRDGWLYTGDLGTCDHHGYFRIVDRKKDLIITSGFNVYPGDVEAVLKSYPGVKELTIVGVPDESKGEIVKSILVMKSGKTLNRHDFLAYCRKHLAAHKRPRLIEERTEDLPRNFLGKVLRRELRNDTGHRVDA</sequence>
<dbReference type="GO" id="GO:0016877">
    <property type="term" value="F:ligase activity, forming carbon-sulfur bonds"/>
    <property type="evidence" value="ECO:0007669"/>
    <property type="project" value="UniProtKB-ARBA"/>
</dbReference>
<dbReference type="InterPro" id="IPR025110">
    <property type="entry name" value="AMP-bd_C"/>
</dbReference>
<protein>
    <submittedName>
        <fullName evidence="3">Long-chain acyl-CoA synthetase</fullName>
    </submittedName>
</protein>
<proteinExistence type="predicted"/>
<dbReference type="InterPro" id="IPR020845">
    <property type="entry name" value="AMP-binding_CS"/>
</dbReference>
<dbReference type="InterPro" id="IPR000873">
    <property type="entry name" value="AMP-dep_synth/lig_dom"/>
</dbReference>
<dbReference type="PANTHER" id="PTHR43767">
    <property type="entry name" value="LONG-CHAIN-FATTY-ACID--COA LIGASE"/>
    <property type="match status" value="1"/>
</dbReference>
<name>A0A1I3L0D8_9PLAN</name>
<dbReference type="SUPFAM" id="SSF56801">
    <property type="entry name" value="Acetyl-CoA synthetase-like"/>
    <property type="match status" value="1"/>
</dbReference>
<dbReference type="Gene3D" id="3.30.300.30">
    <property type="match status" value="1"/>
</dbReference>
<dbReference type="AlphaFoldDB" id="A0A1I3L0D8"/>
<dbReference type="EMBL" id="FOQD01000012">
    <property type="protein sequence ID" value="SFI78209.1"/>
    <property type="molecule type" value="Genomic_DNA"/>
</dbReference>
<dbReference type="InterPro" id="IPR045851">
    <property type="entry name" value="AMP-bd_C_sf"/>
</dbReference>